<evidence type="ECO:0000313" key="2">
    <source>
        <dbReference type="EMBL" id="MCV2886200.1"/>
    </source>
</evidence>
<evidence type="ECO:0000256" key="1">
    <source>
        <dbReference type="SAM" id="SignalP"/>
    </source>
</evidence>
<feature type="signal peptide" evidence="1">
    <location>
        <begin position="1"/>
        <end position="20"/>
    </location>
</feature>
<comment type="caution">
    <text evidence="2">The sequence shown here is derived from an EMBL/GenBank/DDBJ whole genome shotgun (WGS) entry which is preliminary data.</text>
</comment>
<dbReference type="Pfam" id="PF16147">
    <property type="entry name" value="DUF4855"/>
    <property type="match status" value="1"/>
</dbReference>
<dbReference type="InterPro" id="IPR032329">
    <property type="entry name" value="DUF4855"/>
</dbReference>
<protein>
    <submittedName>
        <fullName evidence="2">DUF4855 domain-containing protein</fullName>
    </submittedName>
</protein>
<name>A0ABT3ABY7_9ALTE</name>
<keyword evidence="1" id="KW-0732">Signal</keyword>
<reference evidence="2 3" key="1">
    <citation type="submission" date="2022-10" db="EMBL/GenBank/DDBJ databases">
        <title>Aestuariibacter sp. AA17 isolated from Montipora capitata coral fragment.</title>
        <authorList>
            <person name="Emsley S.A."/>
            <person name="Pfannmuller K.M."/>
            <person name="Loughran R.M."/>
            <person name="Shlafstein M."/>
            <person name="Papke E."/>
            <person name="Saw J.H."/>
            <person name="Ushijima B."/>
            <person name="Videau P."/>
        </authorList>
    </citation>
    <scope>NUCLEOTIDE SEQUENCE [LARGE SCALE GENOMIC DNA]</scope>
    <source>
        <strain evidence="2 3">AA17</strain>
    </source>
</reference>
<gene>
    <name evidence="2" type="ORF">OE749_16020</name>
</gene>
<sequence>MKYSLVAAALFGFSAFSAISSPVSPDNTYLFYAKTGTSEVLTVSPSEQREFFKRMLSYVDENGQPVDAFMDAMVMMESVRYFSTGGNLGTCTSETTCSRSVRMTNYIDEQFRLGGYLDVLKQAESDVNQALGSTYQTKVPSISVYFAIPYPKTQAVSANGTHNPHYLKEFNEYMRAVYDEFQNWKARNNNSAIEMAGFYFARESIKVDGGNQDLLRNDGSAQSDTFLFNLKASLNTISPSMSLISSPYQNYYASSGGLSMYTAYQGKEEGTFGGAVQTTSGSVLDSVYLQPNAFHGGFKWKDVVDKEVIKWTYNFYNGFNNIAFNIETNGYQAFLNRAQDKEFFPEIINYADYDRYLGLHQFPIMYYDSARTYYDLSLSPTTHWMYKEAYLLSKRAREGYIVNGGFEHFDLVSPSGYHVGYNSTILSDYNPSSLFGWTTNGTFSQNNHIDIANYQFITAGSERPVIGNAPLVAGKYYRFRFDAKESSNDGQTYSGIAVLRFYDKDGNSITSGDVGTPYLKYSSYVNGWYQYIATSTTTKHIAISFKPPIGSVNTEFVLGKWSGSASINWNNVSVQEPVSTYPAYVFGKTSQGVFAKNDLLAFSQAAKLNKSQFVESERALPIHSGVRYQLRFESQLTSGTNCSSYNGVAGIKFYDQHGNLMSSSASGLTWSSFLGLHYQYFLASSDKALHSYSFTPPAGATEAKVHLRNWYCSGDVLVDNVKLADTLSPETDTSFSGEPVAIDQAKLIRLSDDNNMARFIFDLSGTSNRDLQFLSRVNCERFNDTQCQSDIDIDAIYLDASGKIMEITQSTLKGLGAGEQTPKSTNGLLTYSSWQKQTLRLNSAGHKAIVTFRKGNGSKAKALLINRPHLK</sequence>
<feature type="chain" id="PRO_5045569547" evidence="1">
    <location>
        <begin position="21"/>
        <end position="871"/>
    </location>
</feature>
<dbReference type="RefSeq" id="WP_263713488.1">
    <property type="nucleotide sequence ID" value="NZ_JAOWKX010000009.1"/>
</dbReference>
<proteinExistence type="predicted"/>
<dbReference type="Gene3D" id="2.60.120.260">
    <property type="entry name" value="Galactose-binding domain-like"/>
    <property type="match status" value="2"/>
</dbReference>
<organism evidence="2 3">
    <name type="scientific">Fluctibacter corallii</name>
    <dbReference type="NCBI Taxonomy" id="2984329"/>
    <lineage>
        <taxon>Bacteria</taxon>
        <taxon>Pseudomonadati</taxon>
        <taxon>Pseudomonadota</taxon>
        <taxon>Gammaproteobacteria</taxon>
        <taxon>Alteromonadales</taxon>
        <taxon>Alteromonadaceae</taxon>
        <taxon>Fluctibacter</taxon>
    </lineage>
</organism>
<dbReference type="Proteomes" id="UP001652504">
    <property type="component" value="Unassembled WGS sequence"/>
</dbReference>
<evidence type="ECO:0000313" key="3">
    <source>
        <dbReference type="Proteomes" id="UP001652504"/>
    </source>
</evidence>
<accession>A0ABT3ABY7</accession>
<keyword evidence="3" id="KW-1185">Reference proteome</keyword>
<dbReference type="EMBL" id="JAOWKX010000009">
    <property type="protein sequence ID" value="MCV2886200.1"/>
    <property type="molecule type" value="Genomic_DNA"/>
</dbReference>